<reference evidence="2 3" key="1">
    <citation type="submission" date="2014-06" db="EMBL/GenBank/DDBJ databases">
        <title>Draft genome sequence of Paenibacillus sp. MSt1.</title>
        <authorList>
            <person name="Aw Y.K."/>
            <person name="Ong K.S."/>
            <person name="Gan H.M."/>
            <person name="Lee S.M."/>
        </authorList>
    </citation>
    <scope>NUCLEOTIDE SEQUENCE [LARGE SCALE GENOMIC DNA]</scope>
    <source>
        <strain evidence="2 3">MSt1</strain>
    </source>
</reference>
<dbReference type="PANTHER" id="PTHR43422">
    <property type="entry name" value="THIAMINE THIAZOLE SYNTHASE"/>
    <property type="match status" value="1"/>
</dbReference>
<comment type="caution">
    <text evidence="2">The sequence shown here is derived from an EMBL/GenBank/DDBJ whole genome shotgun (WGS) entry which is preliminary data.</text>
</comment>
<dbReference type="InterPro" id="IPR013698">
    <property type="entry name" value="Squalene_epoxidase"/>
</dbReference>
<dbReference type="eggNOG" id="COG0644">
    <property type="taxonomic scope" value="Bacteria"/>
</dbReference>
<dbReference type="GO" id="GO:0004506">
    <property type="term" value="F:squalene monooxygenase activity"/>
    <property type="evidence" value="ECO:0007669"/>
    <property type="project" value="InterPro"/>
</dbReference>
<feature type="domain" description="Squalene epoxidase" evidence="1">
    <location>
        <begin position="308"/>
        <end position="351"/>
    </location>
</feature>
<accession>A0A081P2H9</accession>
<dbReference type="GO" id="GO:0050660">
    <property type="term" value="F:flavin adenine dinucleotide binding"/>
    <property type="evidence" value="ECO:0007669"/>
    <property type="project" value="InterPro"/>
</dbReference>
<dbReference type="RefSeq" id="WP_036684035.1">
    <property type="nucleotide sequence ID" value="NZ_JNVM01000013.1"/>
</dbReference>
<dbReference type="SUPFAM" id="SSF51905">
    <property type="entry name" value="FAD/NAD(P)-binding domain"/>
    <property type="match status" value="1"/>
</dbReference>
<dbReference type="Pfam" id="PF08491">
    <property type="entry name" value="SE"/>
    <property type="match status" value="1"/>
</dbReference>
<dbReference type="EMBL" id="JNVM01000013">
    <property type="protein sequence ID" value="KEQ24902.1"/>
    <property type="molecule type" value="Genomic_DNA"/>
</dbReference>
<dbReference type="PANTHER" id="PTHR43422:SF3">
    <property type="entry name" value="THIAMINE THIAZOLE SYNTHASE"/>
    <property type="match status" value="1"/>
</dbReference>
<keyword evidence="3" id="KW-1185">Reference proteome</keyword>
<dbReference type="Proteomes" id="UP000028123">
    <property type="component" value="Unassembled WGS sequence"/>
</dbReference>
<dbReference type="InterPro" id="IPR036188">
    <property type="entry name" value="FAD/NAD-bd_sf"/>
</dbReference>
<protein>
    <recommendedName>
        <fullName evidence="1">Squalene epoxidase domain-containing protein</fullName>
    </recommendedName>
</protein>
<dbReference type="Gene3D" id="3.50.50.60">
    <property type="entry name" value="FAD/NAD(P)-binding domain"/>
    <property type="match status" value="1"/>
</dbReference>
<proteinExistence type="predicted"/>
<dbReference type="OrthoDB" id="9790035at2"/>
<organism evidence="2 3">
    <name type="scientific">Paenibacillus tyrfis</name>
    <dbReference type="NCBI Taxonomy" id="1501230"/>
    <lineage>
        <taxon>Bacteria</taxon>
        <taxon>Bacillati</taxon>
        <taxon>Bacillota</taxon>
        <taxon>Bacilli</taxon>
        <taxon>Bacillales</taxon>
        <taxon>Paenibacillaceae</taxon>
        <taxon>Paenibacillus</taxon>
    </lineage>
</organism>
<name>A0A081P2H9_9BACL</name>
<dbReference type="AlphaFoldDB" id="A0A081P2H9"/>
<evidence type="ECO:0000259" key="1">
    <source>
        <dbReference type="Pfam" id="PF08491"/>
    </source>
</evidence>
<sequence length="491" mass="55203">MNNMSKKGTALVIGGGIAGLLSARVLSDVYEEVVIVEKDDFPASPEDRAGTPQSFHPHRFTQRGKEIMTRFFPDFEQDLAEQGARSVLNKTVHNMNQYGSVVVQYPRNDYKFSRALLEWVVRKRVREIPGVWFLPKHEVLRLLTTPGHAAVTGIAVRDRESDGQEKFLMADLVVDTSGRSSKLTAWLENLGYDVPKPDLLKVNLGYSTRRYRIPPSQAHLTETWDTVIIGGQPANGTFSGVFSIIENQIAEVLLYRPGGHYPPTDAEQFEQAVAQLPSPLIAELLQGLEPITNPRGFRVPALHRHHFEQMDRWPSGLLVLGDAFCIYDPIFGQGMTVAAIEVEVLEACLREQWEAPRPQFEQRALRSIQAAIEPAWWLNCANDLQWEGVEYAGAEPLKGISFGRKYLDLHLERATAGPDFKLFGLYWAVNTLSISPREMLNPDLVTSVLAATEEGRQWLDELTEQYGQPLEHVWNDIVPSFSEAPYPSASR</sequence>
<evidence type="ECO:0000313" key="2">
    <source>
        <dbReference type="EMBL" id="KEQ24902.1"/>
    </source>
</evidence>
<evidence type="ECO:0000313" key="3">
    <source>
        <dbReference type="Proteomes" id="UP000028123"/>
    </source>
</evidence>
<dbReference type="GO" id="GO:0016020">
    <property type="term" value="C:membrane"/>
    <property type="evidence" value="ECO:0007669"/>
    <property type="project" value="InterPro"/>
</dbReference>
<gene>
    <name evidence="2" type="ORF">ET33_05930</name>
</gene>